<dbReference type="InterPro" id="IPR011701">
    <property type="entry name" value="MFS"/>
</dbReference>
<evidence type="ECO:0000256" key="4">
    <source>
        <dbReference type="ARBA" id="ARBA00022989"/>
    </source>
</evidence>
<evidence type="ECO:0000313" key="10">
    <source>
        <dbReference type="Proteomes" id="UP000800092"/>
    </source>
</evidence>
<feature type="transmembrane region" description="Helical" evidence="7">
    <location>
        <begin position="500"/>
        <end position="520"/>
    </location>
</feature>
<dbReference type="GO" id="GO:0140115">
    <property type="term" value="P:export across plasma membrane"/>
    <property type="evidence" value="ECO:0007669"/>
    <property type="project" value="UniProtKB-ARBA"/>
</dbReference>
<feature type="compositionally biased region" description="Basic and acidic residues" evidence="6">
    <location>
        <begin position="24"/>
        <end position="36"/>
    </location>
</feature>
<name>A0A6A6HQ55_VIRVR</name>
<dbReference type="GO" id="GO:0005886">
    <property type="term" value="C:plasma membrane"/>
    <property type="evidence" value="ECO:0007669"/>
    <property type="project" value="TreeGrafter"/>
</dbReference>
<feature type="transmembrane region" description="Helical" evidence="7">
    <location>
        <begin position="158"/>
        <end position="179"/>
    </location>
</feature>
<feature type="transmembrane region" description="Helical" evidence="7">
    <location>
        <begin position="127"/>
        <end position="146"/>
    </location>
</feature>
<dbReference type="InterPro" id="IPR036259">
    <property type="entry name" value="MFS_trans_sf"/>
</dbReference>
<keyword evidence="5 7" id="KW-0472">Membrane</keyword>
<keyword evidence="3 7" id="KW-0812">Transmembrane</keyword>
<dbReference type="FunFam" id="1.20.1250.20:FF:000082">
    <property type="entry name" value="MFS multidrug transporter, putative"/>
    <property type="match status" value="1"/>
</dbReference>
<accession>A0A6A6HQ55</accession>
<evidence type="ECO:0000256" key="5">
    <source>
        <dbReference type="ARBA" id="ARBA00023136"/>
    </source>
</evidence>
<feature type="domain" description="Major facilitator superfamily (MFS) profile" evidence="8">
    <location>
        <begin position="92"/>
        <end position="524"/>
    </location>
</feature>
<evidence type="ECO:0000256" key="3">
    <source>
        <dbReference type="ARBA" id="ARBA00022692"/>
    </source>
</evidence>
<dbReference type="InterPro" id="IPR020846">
    <property type="entry name" value="MFS_dom"/>
</dbReference>
<keyword evidence="4 7" id="KW-1133">Transmembrane helix</keyword>
<dbReference type="FunFam" id="1.20.1720.10:FF:000063">
    <property type="entry name" value="MFS multidrug transporter, putative (AFU_orthologue AFUA_2G05840)"/>
    <property type="match status" value="1"/>
</dbReference>
<protein>
    <submittedName>
        <fullName evidence="9">MFS general substrate transporter</fullName>
    </submittedName>
</protein>
<feature type="compositionally biased region" description="Basic and acidic residues" evidence="6">
    <location>
        <begin position="1"/>
        <end position="12"/>
    </location>
</feature>
<keyword evidence="10" id="KW-1185">Reference proteome</keyword>
<dbReference type="OrthoDB" id="3561359at2759"/>
<reference evidence="9" key="1">
    <citation type="journal article" date="2020" name="Stud. Mycol.">
        <title>101 Dothideomycetes genomes: a test case for predicting lifestyles and emergence of pathogens.</title>
        <authorList>
            <person name="Haridas S."/>
            <person name="Albert R."/>
            <person name="Binder M."/>
            <person name="Bloem J."/>
            <person name="Labutti K."/>
            <person name="Salamov A."/>
            <person name="Andreopoulos B."/>
            <person name="Baker S."/>
            <person name="Barry K."/>
            <person name="Bills G."/>
            <person name="Bluhm B."/>
            <person name="Cannon C."/>
            <person name="Castanera R."/>
            <person name="Culley D."/>
            <person name="Daum C."/>
            <person name="Ezra D."/>
            <person name="Gonzalez J."/>
            <person name="Henrissat B."/>
            <person name="Kuo A."/>
            <person name="Liang C."/>
            <person name="Lipzen A."/>
            <person name="Lutzoni F."/>
            <person name="Magnuson J."/>
            <person name="Mondo S."/>
            <person name="Nolan M."/>
            <person name="Ohm R."/>
            <person name="Pangilinan J."/>
            <person name="Park H.-J."/>
            <person name="Ramirez L."/>
            <person name="Alfaro M."/>
            <person name="Sun H."/>
            <person name="Tritt A."/>
            <person name="Yoshinaga Y."/>
            <person name="Zwiers L.-H."/>
            <person name="Turgeon B."/>
            <person name="Goodwin S."/>
            <person name="Spatafora J."/>
            <person name="Crous P."/>
            <person name="Grigoriev I."/>
        </authorList>
    </citation>
    <scope>NUCLEOTIDE SEQUENCE</scope>
    <source>
        <strain evidence="9">Tuck. ex Michener</strain>
    </source>
</reference>
<evidence type="ECO:0000256" key="7">
    <source>
        <dbReference type="SAM" id="Phobius"/>
    </source>
</evidence>
<feature type="transmembrane region" description="Helical" evidence="7">
    <location>
        <begin position="246"/>
        <end position="266"/>
    </location>
</feature>
<feature type="transmembrane region" description="Helical" evidence="7">
    <location>
        <begin position="90"/>
        <end position="107"/>
    </location>
</feature>
<feature type="transmembrane region" description="Helical" evidence="7">
    <location>
        <begin position="360"/>
        <end position="380"/>
    </location>
</feature>
<feature type="region of interest" description="Disordered" evidence="6">
    <location>
        <begin position="1"/>
        <end position="77"/>
    </location>
</feature>
<feature type="transmembrane region" description="Helical" evidence="7">
    <location>
        <begin position="438"/>
        <end position="463"/>
    </location>
</feature>
<dbReference type="InterPro" id="IPR005829">
    <property type="entry name" value="Sugar_transporter_CS"/>
</dbReference>
<dbReference type="Gene3D" id="1.20.1250.20">
    <property type="entry name" value="MFS general substrate transporter like domains"/>
    <property type="match status" value="1"/>
</dbReference>
<dbReference type="GO" id="GO:0042908">
    <property type="term" value="P:xenobiotic transport"/>
    <property type="evidence" value="ECO:0007669"/>
    <property type="project" value="UniProtKB-ARBA"/>
</dbReference>
<feature type="compositionally biased region" description="Basic and acidic residues" evidence="6">
    <location>
        <begin position="52"/>
        <end position="74"/>
    </location>
</feature>
<dbReference type="AlphaFoldDB" id="A0A6A6HQ55"/>
<evidence type="ECO:0000256" key="1">
    <source>
        <dbReference type="ARBA" id="ARBA00004141"/>
    </source>
</evidence>
<dbReference type="SUPFAM" id="SSF103473">
    <property type="entry name" value="MFS general substrate transporter"/>
    <property type="match status" value="1"/>
</dbReference>
<feature type="transmembrane region" description="Helical" evidence="7">
    <location>
        <begin position="322"/>
        <end position="348"/>
    </location>
</feature>
<dbReference type="CDD" id="cd17323">
    <property type="entry name" value="MFS_Tpo1_MDR_like"/>
    <property type="match status" value="1"/>
</dbReference>
<feature type="transmembrane region" description="Helical" evidence="7">
    <location>
        <begin position="411"/>
        <end position="432"/>
    </location>
</feature>
<comment type="similarity">
    <text evidence="2">Belongs to the major facilitator superfamily.</text>
</comment>
<dbReference type="PANTHER" id="PTHR23502:SF7">
    <property type="entry name" value="DRUG_PROTON ANTIPORTER YHK8-RELATED"/>
    <property type="match status" value="1"/>
</dbReference>
<sequence length="535" mass="60284">MTEATDKKKQDSLETSATRQPAEAFRDEELEKETRPRSPHRVGPENGDLSEEERTTGTRPDHQRDKEYEVKFDGDADPLNPKSKTKLQKWLITLIVSSCSFCVTATSTMYTSTYDQLEQKFHTTREIATLGLTSFVLGLALGPMLLSPLSEFYGRRPVYIGSFTMFFIWLIPCAIAQNIQTEIIGRFFDGLVGSAFLSVAGGTVGDMFAKHELSAPMMIYTASPFTGPELGPLIGGFANQFADWRWTFWTLIIWSGIELALILFFVPETYHPVLLRKKAQKLRKETGNDAWYAPIEVMDKSIARTVLWSCIRPFQLLALEPMCLNLCLLSAILLGILYLFFGAFALVFENNHGFNLWQTGLTFMGIFVGMVIGICCDPLWHRNYQRLVRQRERAGGEPGGSEPEFRLPPTIAGTILVTVGLFGFAWTTYPWVHWIVPIIFSGFFGLGNIWCFSGIFTFLVDCYPLFSASALASNSFTRSIFAASFPLFGVQMYNNLGYQWASTVLAFLAVAMTPFPYLFFKFGKRLRGQSRFAQS</sequence>
<dbReference type="Pfam" id="PF07690">
    <property type="entry name" value="MFS_1"/>
    <property type="match status" value="1"/>
</dbReference>
<dbReference type="EMBL" id="ML991772">
    <property type="protein sequence ID" value="KAF2239663.1"/>
    <property type="molecule type" value="Genomic_DNA"/>
</dbReference>
<comment type="subcellular location">
    <subcellularLocation>
        <location evidence="1">Membrane</location>
        <topology evidence="1">Multi-pass membrane protein</topology>
    </subcellularLocation>
</comment>
<dbReference type="PROSITE" id="PS00216">
    <property type="entry name" value="SUGAR_TRANSPORT_1"/>
    <property type="match status" value="1"/>
</dbReference>
<evidence type="ECO:0000313" key="9">
    <source>
        <dbReference type="EMBL" id="KAF2239663.1"/>
    </source>
</evidence>
<dbReference type="PANTHER" id="PTHR23502">
    <property type="entry name" value="MAJOR FACILITATOR SUPERFAMILY"/>
    <property type="match status" value="1"/>
</dbReference>
<evidence type="ECO:0000259" key="8">
    <source>
        <dbReference type="PROSITE" id="PS50850"/>
    </source>
</evidence>
<evidence type="ECO:0000256" key="2">
    <source>
        <dbReference type="ARBA" id="ARBA00008335"/>
    </source>
</evidence>
<evidence type="ECO:0000256" key="6">
    <source>
        <dbReference type="SAM" id="MobiDB-lite"/>
    </source>
</evidence>
<dbReference type="Proteomes" id="UP000800092">
    <property type="component" value="Unassembled WGS sequence"/>
</dbReference>
<gene>
    <name evidence="9" type="ORF">EV356DRAFT_438697</name>
</gene>
<organism evidence="9 10">
    <name type="scientific">Viridothelium virens</name>
    <name type="common">Speckled blister lichen</name>
    <name type="synonym">Trypethelium virens</name>
    <dbReference type="NCBI Taxonomy" id="1048519"/>
    <lineage>
        <taxon>Eukaryota</taxon>
        <taxon>Fungi</taxon>
        <taxon>Dikarya</taxon>
        <taxon>Ascomycota</taxon>
        <taxon>Pezizomycotina</taxon>
        <taxon>Dothideomycetes</taxon>
        <taxon>Dothideomycetes incertae sedis</taxon>
        <taxon>Trypetheliales</taxon>
        <taxon>Trypetheliaceae</taxon>
        <taxon>Viridothelium</taxon>
    </lineage>
</organism>
<proteinExistence type="inferred from homology"/>
<dbReference type="GO" id="GO:0022857">
    <property type="term" value="F:transmembrane transporter activity"/>
    <property type="evidence" value="ECO:0007669"/>
    <property type="project" value="InterPro"/>
</dbReference>
<dbReference type="PROSITE" id="PS50850">
    <property type="entry name" value="MFS"/>
    <property type="match status" value="1"/>
</dbReference>